<dbReference type="EMBL" id="NPZB01000002">
    <property type="protein sequence ID" value="PNS07531.1"/>
    <property type="molecule type" value="Genomic_DNA"/>
</dbReference>
<comment type="caution">
    <text evidence="1">The sequence shown here is derived from an EMBL/GenBank/DDBJ whole genome shotgun (WGS) entry which is preliminary data.</text>
</comment>
<gene>
    <name evidence="1" type="ORF">Lysil_1707</name>
</gene>
<name>A0A2K1PXM9_9GAMM</name>
<dbReference type="AlphaFoldDB" id="A0A2K1PXM9"/>
<reference evidence="1 2" key="1">
    <citation type="submission" date="2017-08" db="EMBL/GenBank/DDBJ databases">
        <title>Lysobacter sylvestris genome.</title>
        <authorList>
            <person name="Zhang D.-C."/>
            <person name="Albuquerque L."/>
            <person name="Franca L."/>
            <person name="Froufe H.J.C."/>
            <person name="Barroso C."/>
            <person name="Egas C."/>
            <person name="Da Costa M."/>
            <person name="Margesin R."/>
        </authorList>
    </citation>
    <scope>NUCLEOTIDE SEQUENCE [LARGE SCALE GENOMIC DNA]</scope>
    <source>
        <strain evidence="1 2">AM20-91</strain>
    </source>
</reference>
<dbReference type="Proteomes" id="UP000236220">
    <property type="component" value="Unassembled WGS sequence"/>
</dbReference>
<proteinExistence type="predicted"/>
<organism evidence="1 2">
    <name type="scientific">Solilutibacter silvestris</name>
    <dbReference type="NCBI Taxonomy" id="1645665"/>
    <lineage>
        <taxon>Bacteria</taxon>
        <taxon>Pseudomonadati</taxon>
        <taxon>Pseudomonadota</taxon>
        <taxon>Gammaproteobacteria</taxon>
        <taxon>Lysobacterales</taxon>
        <taxon>Lysobacteraceae</taxon>
        <taxon>Solilutibacter</taxon>
    </lineage>
</organism>
<dbReference type="OrthoDB" id="8810476at2"/>
<protein>
    <recommendedName>
        <fullName evidence="3">Transcription elongation factor</fullName>
    </recommendedName>
</protein>
<sequence>MDKTALRDALLALETHELQAAREAYADYLAASKPDNTEAQDVQDHSLEVEDAELASGLEAPLQQAQDAMARLQAIDFGAKTEVSPGAVIRMGGKRFVVAVATQPFEVGGVTYMGMSTSAPLYRAAQGLSAGDTASFNGRTITIEQVD</sequence>
<evidence type="ECO:0008006" key="3">
    <source>
        <dbReference type="Google" id="ProtNLM"/>
    </source>
</evidence>
<evidence type="ECO:0000313" key="2">
    <source>
        <dbReference type="Proteomes" id="UP000236220"/>
    </source>
</evidence>
<keyword evidence="2" id="KW-1185">Reference proteome</keyword>
<accession>A0A2K1PXM9</accession>
<dbReference type="RefSeq" id="WP_103075229.1">
    <property type="nucleotide sequence ID" value="NZ_NPZB01000002.1"/>
</dbReference>
<evidence type="ECO:0000313" key="1">
    <source>
        <dbReference type="EMBL" id="PNS07531.1"/>
    </source>
</evidence>